<evidence type="ECO:0000313" key="2">
    <source>
        <dbReference type="Proteomes" id="UP001160390"/>
    </source>
</evidence>
<organism evidence="1 2">
    <name type="scientific">Clonostachys chloroleuca</name>
    <dbReference type="NCBI Taxonomy" id="1926264"/>
    <lineage>
        <taxon>Eukaryota</taxon>
        <taxon>Fungi</taxon>
        <taxon>Dikarya</taxon>
        <taxon>Ascomycota</taxon>
        <taxon>Pezizomycotina</taxon>
        <taxon>Sordariomycetes</taxon>
        <taxon>Hypocreomycetidae</taxon>
        <taxon>Hypocreales</taxon>
        <taxon>Bionectriaceae</taxon>
        <taxon>Clonostachys</taxon>
    </lineage>
</organism>
<dbReference type="Proteomes" id="UP001160390">
    <property type="component" value="Unassembled WGS sequence"/>
</dbReference>
<reference evidence="1" key="1">
    <citation type="submission" date="2023-01" db="EMBL/GenBank/DDBJ databases">
        <authorList>
            <person name="Piombo E."/>
        </authorList>
    </citation>
    <scope>NUCLEOTIDE SEQUENCE</scope>
</reference>
<evidence type="ECO:0000313" key="1">
    <source>
        <dbReference type="EMBL" id="CAI6092021.1"/>
    </source>
</evidence>
<gene>
    <name evidence="1" type="ORF">CCHLO57077_00006177</name>
</gene>
<dbReference type="EMBL" id="CABFNP030001195">
    <property type="protein sequence ID" value="CAI6092021.1"/>
    <property type="molecule type" value="Genomic_DNA"/>
</dbReference>
<proteinExistence type="predicted"/>
<comment type="caution">
    <text evidence="1">The sequence shown here is derived from an EMBL/GenBank/DDBJ whole genome shotgun (WGS) entry which is preliminary data.</text>
</comment>
<accession>A0AA35M7L1</accession>
<sequence length="87" mass="9824">MRAYLAPTNNRTLPQRWGFWVQRLRELRQCGIENIESNAKHCLSSMRRAGDETNRLPRLIDEDFILFSGKSGELASILTGSGSGSEI</sequence>
<keyword evidence="2" id="KW-1185">Reference proteome</keyword>
<dbReference type="AlphaFoldDB" id="A0AA35M7L1"/>
<name>A0AA35M7L1_9HYPO</name>
<protein>
    <submittedName>
        <fullName evidence="1">Uncharacterized protein</fullName>
    </submittedName>
</protein>